<name>A0A396HPQ3_MEDTR</name>
<protein>
    <submittedName>
        <fullName evidence="1">Uncharacterized protein</fullName>
    </submittedName>
</protein>
<gene>
    <name evidence="1" type="ORF">MtrunA17_Chr6g0484961</name>
</gene>
<dbReference type="Gramene" id="rna37570">
    <property type="protein sequence ID" value="RHN52847.1"/>
    <property type="gene ID" value="gene37570"/>
</dbReference>
<reference evidence="1" key="1">
    <citation type="journal article" date="2018" name="Nat. Plants">
        <title>Whole-genome landscape of Medicago truncatula symbiotic genes.</title>
        <authorList>
            <person name="Pecrix Y."/>
            <person name="Gamas P."/>
            <person name="Carrere S."/>
        </authorList>
    </citation>
    <scope>NUCLEOTIDE SEQUENCE</scope>
    <source>
        <tissue evidence="1">Leaves</tissue>
    </source>
</reference>
<dbReference type="Proteomes" id="UP000265566">
    <property type="component" value="Chromosome 6"/>
</dbReference>
<comment type="caution">
    <text evidence="1">The sequence shown here is derived from an EMBL/GenBank/DDBJ whole genome shotgun (WGS) entry which is preliminary data.</text>
</comment>
<dbReference type="EMBL" id="PSQE01000006">
    <property type="protein sequence ID" value="RHN52847.1"/>
    <property type="molecule type" value="Genomic_DNA"/>
</dbReference>
<organism evidence="1">
    <name type="scientific">Medicago truncatula</name>
    <name type="common">Barrel medic</name>
    <name type="synonym">Medicago tribuloides</name>
    <dbReference type="NCBI Taxonomy" id="3880"/>
    <lineage>
        <taxon>Eukaryota</taxon>
        <taxon>Viridiplantae</taxon>
        <taxon>Streptophyta</taxon>
        <taxon>Embryophyta</taxon>
        <taxon>Tracheophyta</taxon>
        <taxon>Spermatophyta</taxon>
        <taxon>Magnoliopsida</taxon>
        <taxon>eudicotyledons</taxon>
        <taxon>Gunneridae</taxon>
        <taxon>Pentapetalae</taxon>
        <taxon>rosids</taxon>
        <taxon>fabids</taxon>
        <taxon>Fabales</taxon>
        <taxon>Fabaceae</taxon>
        <taxon>Papilionoideae</taxon>
        <taxon>50 kb inversion clade</taxon>
        <taxon>NPAAA clade</taxon>
        <taxon>Hologalegina</taxon>
        <taxon>IRL clade</taxon>
        <taxon>Trifolieae</taxon>
        <taxon>Medicago</taxon>
    </lineage>
</organism>
<proteinExistence type="predicted"/>
<evidence type="ECO:0000313" key="1">
    <source>
        <dbReference type="EMBL" id="RHN52847.1"/>
    </source>
</evidence>
<accession>A0A396HPQ3</accession>
<dbReference type="AlphaFoldDB" id="A0A396HPQ3"/>
<sequence>MSARNLRFLPLKSASNSIYIIKKKQNKKIKTRRNTHLAFYQKNTHLGFPSSHLASSLHIVCFPVVQTSKSQPFSLHLNRSSLVCCSTVLYLNRFPFKGLLMCSSH</sequence>